<sequence>MQREVVGSLKGLFGLDSLRFQQDLDGSFKNVCFSKDQNKLEVNMENIQESFDKITLEHERAWEDTGSNEKNLLDSSCRFDFGHKDMFIQGYYDDLRFSSIRNVNESNLKNFYNTSCSQYSDPNFFGMINGECIYKKVYDEHSILSMFVLYILEHNMCTYEELLRKEEFRLFLSGILHNCRPSAKLVLFGSVASGLATVNSDMDFCVIDDSLDMHTHEFPKILAEEIKKYDMEVMLLFRTRVSIIKVNSKGSSMFPEGIACDIGFNNKLAIYNTNLLTTYSKCDHRVRKIILFIKYWAKRRKINDPYHGTLSSYGYVLLVLHYLMNIISIPLLPNLQRMKATPGKLLVQSEIECDGFNVWFFKDIDTSRPFSSNMDSLGKLVYGFFYYYAYQFNWRDHVVSIRSQTGLLTKKDKGWTQAVERVSASDNVFKDRYVLAIEDPFEITHNVGRTVNRQSAHMIRGEFFRASKLSGSRVKSKICDELCEERIVSDNFSKTF</sequence>
<dbReference type="CDD" id="cd05402">
    <property type="entry name" value="NT_PAP_TUTase"/>
    <property type="match status" value="1"/>
</dbReference>
<evidence type="ECO:0000256" key="2">
    <source>
        <dbReference type="ARBA" id="ARBA00001946"/>
    </source>
</evidence>
<evidence type="ECO:0000313" key="13">
    <source>
        <dbReference type="Proteomes" id="UP000053447"/>
    </source>
</evidence>
<dbReference type="EC" id="2.7.7.19" evidence="5"/>
<dbReference type="Pfam" id="PF22600">
    <property type="entry name" value="MTPAP-like_central"/>
    <property type="match status" value="1"/>
</dbReference>
<dbReference type="GO" id="GO:1990817">
    <property type="term" value="F:poly(A) RNA polymerase activity"/>
    <property type="evidence" value="ECO:0007669"/>
    <property type="project" value="UniProtKB-EC"/>
</dbReference>
<evidence type="ECO:0000256" key="7">
    <source>
        <dbReference type="ARBA" id="ARBA00022679"/>
    </source>
</evidence>
<dbReference type="GO" id="GO:0003723">
    <property type="term" value="F:RNA binding"/>
    <property type="evidence" value="ECO:0007669"/>
    <property type="project" value="EnsemblFungi"/>
</dbReference>
<name>A0A0W4ZNL9_PNEJ7</name>
<reference evidence="13" key="1">
    <citation type="journal article" date="2016" name="Nat. Commun.">
        <title>Genome analysis of three Pneumocystis species reveals adaptation mechanisms to life exclusively in mammalian hosts.</title>
        <authorList>
            <person name="Ma L."/>
            <person name="Chen Z."/>
            <person name="Huang D.W."/>
            <person name="Kutty G."/>
            <person name="Ishihara M."/>
            <person name="Wang H."/>
            <person name="Abouelleil A."/>
            <person name="Bishop L."/>
            <person name="Davey E."/>
            <person name="Deng R."/>
            <person name="Deng X."/>
            <person name="Fan L."/>
            <person name="Fantoni G."/>
            <person name="Fitzgerald M."/>
            <person name="Gogineni E."/>
            <person name="Goldberg J.M."/>
            <person name="Handley G."/>
            <person name="Hu X."/>
            <person name="Huber C."/>
            <person name="Jiao X."/>
            <person name="Jones K."/>
            <person name="Levin J.Z."/>
            <person name="Liu Y."/>
            <person name="Macdonald P."/>
            <person name="Melnikov A."/>
            <person name="Raley C."/>
            <person name="Sassi M."/>
            <person name="Sherman B.T."/>
            <person name="Song X."/>
            <person name="Sykes S."/>
            <person name="Tran B."/>
            <person name="Walsh L."/>
            <person name="Xia Y."/>
            <person name="Yang J."/>
            <person name="Young S."/>
            <person name="Zeng Q."/>
            <person name="Zheng X."/>
            <person name="Stephens R."/>
            <person name="Nusbaum C."/>
            <person name="Birren B.W."/>
            <person name="Azadi P."/>
            <person name="Lempicki R.A."/>
            <person name="Cuomo C.A."/>
            <person name="Kovacs J.A."/>
        </authorList>
    </citation>
    <scope>NUCLEOTIDE SEQUENCE [LARGE SCALE GENOMIC DNA]</scope>
    <source>
        <strain evidence="13">RU7</strain>
    </source>
</reference>
<feature type="domain" description="Poly(A) RNA polymerase mitochondrial-like central palm" evidence="11">
    <location>
        <begin position="150"/>
        <end position="281"/>
    </location>
</feature>
<dbReference type="AlphaFoldDB" id="A0A0W4ZNL9"/>
<evidence type="ECO:0000256" key="1">
    <source>
        <dbReference type="ARBA" id="ARBA00001936"/>
    </source>
</evidence>
<organism evidence="12 13">
    <name type="scientific">Pneumocystis jirovecii (strain RU7)</name>
    <name type="common">Human pneumocystis pneumonia agent</name>
    <dbReference type="NCBI Taxonomy" id="1408657"/>
    <lineage>
        <taxon>Eukaryota</taxon>
        <taxon>Fungi</taxon>
        <taxon>Dikarya</taxon>
        <taxon>Ascomycota</taxon>
        <taxon>Taphrinomycotina</taxon>
        <taxon>Pneumocystomycetes</taxon>
        <taxon>Pneumocystaceae</taxon>
        <taxon>Pneumocystis</taxon>
    </lineage>
</organism>
<evidence type="ECO:0000256" key="5">
    <source>
        <dbReference type="ARBA" id="ARBA00012388"/>
    </source>
</evidence>
<dbReference type="PANTHER" id="PTHR12271">
    <property type="entry name" value="POLY A POLYMERASE CID PAP -RELATED"/>
    <property type="match status" value="1"/>
</dbReference>
<accession>A0A0W4ZNL9</accession>
<dbReference type="OrthoDB" id="407432at2759"/>
<comment type="cofactor">
    <cofactor evidence="2">
        <name>Mg(2+)</name>
        <dbReference type="ChEBI" id="CHEBI:18420"/>
    </cofactor>
</comment>
<dbReference type="GO" id="GO:0060212">
    <property type="term" value="P:negative regulation of nuclear-transcribed mRNA poly(A) tail shortening"/>
    <property type="evidence" value="ECO:0007669"/>
    <property type="project" value="EnsemblFungi"/>
</dbReference>
<dbReference type="GeneID" id="28940435"/>
<keyword evidence="9" id="KW-0460">Magnesium</keyword>
<evidence type="ECO:0000256" key="6">
    <source>
        <dbReference type="ARBA" id="ARBA00022490"/>
    </source>
</evidence>
<evidence type="ECO:0000256" key="9">
    <source>
        <dbReference type="ARBA" id="ARBA00022842"/>
    </source>
</evidence>
<evidence type="ECO:0000256" key="4">
    <source>
        <dbReference type="ARBA" id="ARBA00008593"/>
    </source>
</evidence>
<evidence type="ECO:0000313" key="12">
    <source>
        <dbReference type="EMBL" id="KTW29973.1"/>
    </source>
</evidence>
<evidence type="ECO:0000256" key="3">
    <source>
        <dbReference type="ARBA" id="ARBA00004496"/>
    </source>
</evidence>
<dbReference type="SUPFAM" id="SSF81631">
    <property type="entry name" value="PAP/OAS1 substrate-binding domain"/>
    <property type="match status" value="1"/>
</dbReference>
<feature type="domain" description="PAP-associated" evidence="10">
    <location>
        <begin position="376"/>
        <end position="445"/>
    </location>
</feature>
<dbReference type="GO" id="GO:0005737">
    <property type="term" value="C:cytoplasm"/>
    <property type="evidence" value="ECO:0007669"/>
    <property type="project" value="UniProtKB-SubCell"/>
</dbReference>
<protein>
    <recommendedName>
        <fullName evidence="5">polynucleotide adenylyltransferase</fullName>
        <ecNumber evidence="5">2.7.7.19</ecNumber>
    </recommendedName>
</protein>
<comment type="cofactor">
    <cofactor evidence="1">
        <name>Mn(2+)</name>
        <dbReference type="ChEBI" id="CHEBI:29035"/>
    </cofactor>
</comment>
<dbReference type="GO" id="GO:0031123">
    <property type="term" value="P:RNA 3'-end processing"/>
    <property type="evidence" value="ECO:0007669"/>
    <property type="project" value="TreeGrafter"/>
</dbReference>
<comment type="caution">
    <text evidence="12">The sequence shown here is derived from an EMBL/GenBank/DDBJ whole genome shotgun (WGS) entry which is preliminary data.</text>
</comment>
<dbReference type="PANTHER" id="PTHR12271:SF40">
    <property type="entry name" value="POLY(A) RNA POLYMERASE GLD2"/>
    <property type="match status" value="1"/>
</dbReference>
<dbReference type="Gene3D" id="1.10.1410.10">
    <property type="match status" value="1"/>
</dbReference>
<dbReference type="GO" id="GO:0002134">
    <property type="term" value="F:UTP binding"/>
    <property type="evidence" value="ECO:0007669"/>
    <property type="project" value="EnsemblFungi"/>
</dbReference>
<dbReference type="RefSeq" id="XP_018229534.1">
    <property type="nucleotide sequence ID" value="XM_018374180.1"/>
</dbReference>
<dbReference type="Proteomes" id="UP000053447">
    <property type="component" value="Unassembled WGS sequence"/>
</dbReference>
<dbReference type="GO" id="GO:0050265">
    <property type="term" value="F:RNA uridylyltransferase activity"/>
    <property type="evidence" value="ECO:0007669"/>
    <property type="project" value="EnsemblFungi"/>
</dbReference>
<comment type="similarity">
    <text evidence="4">Belongs to the DNA polymerase type-B-like family.</text>
</comment>
<dbReference type="InterPro" id="IPR054708">
    <property type="entry name" value="MTPAP-like_central"/>
</dbReference>
<keyword evidence="6" id="KW-0963">Cytoplasm</keyword>
<proteinExistence type="inferred from homology"/>
<gene>
    <name evidence="12" type="ORF">T551_01917</name>
</gene>
<keyword evidence="8" id="KW-0479">Metal-binding</keyword>
<dbReference type="Pfam" id="PF03828">
    <property type="entry name" value="PAP_assoc"/>
    <property type="match status" value="1"/>
</dbReference>
<evidence type="ECO:0000259" key="11">
    <source>
        <dbReference type="Pfam" id="PF22600"/>
    </source>
</evidence>
<evidence type="ECO:0000259" key="10">
    <source>
        <dbReference type="Pfam" id="PF03828"/>
    </source>
</evidence>
<dbReference type="GO" id="GO:0000287">
    <property type="term" value="F:magnesium ion binding"/>
    <property type="evidence" value="ECO:0007669"/>
    <property type="project" value="EnsemblFungi"/>
</dbReference>
<dbReference type="STRING" id="1408657.A0A0W4ZNL9"/>
<keyword evidence="13" id="KW-1185">Reference proteome</keyword>
<keyword evidence="7" id="KW-0808">Transferase</keyword>
<dbReference type="Gene3D" id="3.30.460.10">
    <property type="entry name" value="Beta Polymerase, domain 2"/>
    <property type="match status" value="1"/>
</dbReference>
<dbReference type="SUPFAM" id="SSF81301">
    <property type="entry name" value="Nucleotidyltransferase"/>
    <property type="match status" value="1"/>
</dbReference>
<comment type="subcellular location">
    <subcellularLocation>
        <location evidence="3">Cytoplasm</location>
    </subcellularLocation>
</comment>
<dbReference type="VEuPathDB" id="FungiDB:T551_01917"/>
<dbReference type="GO" id="GO:0036450">
    <property type="term" value="P:polyuridylation-dependent decapping of nuclear-transcribed mRNA"/>
    <property type="evidence" value="ECO:0007669"/>
    <property type="project" value="EnsemblFungi"/>
</dbReference>
<dbReference type="InterPro" id="IPR043519">
    <property type="entry name" value="NT_sf"/>
</dbReference>
<dbReference type="InterPro" id="IPR002058">
    <property type="entry name" value="PAP_assoc"/>
</dbReference>
<evidence type="ECO:0000256" key="8">
    <source>
        <dbReference type="ARBA" id="ARBA00022723"/>
    </source>
</evidence>
<dbReference type="EMBL" id="LFWA01000008">
    <property type="protein sequence ID" value="KTW29973.1"/>
    <property type="molecule type" value="Genomic_DNA"/>
</dbReference>